<feature type="domain" description="Cadherin" evidence="2">
    <location>
        <begin position="102"/>
        <end position="200"/>
    </location>
</feature>
<dbReference type="AlphaFoldDB" id="A0A448XDZ4"/>
<dbReference type="GO" id="GO:0005509">
    <property type="term" value="F:calcium ion binding"/>
    <property type="evidence" value="ECO:0007669"/>
    <property type="project" value="UniProtKB-UniRule"/>
</dbReference>
<sequence length="252" mass="26758">MRPNLAKLSLIDTLDRDKLLTLQANAGTAPGGAGQEVSKPTESEPGRLLIWPLIVTASERQEPRHTASLTLSLTVNSPGPVIPSSELTRLVPGRLTADAPLIENLQAIDPDGVGIPTSYTYSIDPTAGQANQFLSAVSTNGKLSLITKTELSRDSLGSDKLLAPIVIKDPGNGAAFSSRSATSTIVVTLGDQKPPEPPRDSFAAVTVYVPLCRHQSLKKLISYTITSQACAVPILYPNPKFLSNIISVRLDK</sequence>
<evidence type="ECO:0000313" key="4">
    <source>
        <dbReference type="Proteomes" id="UP000784294"/>
    </source>
</evidence>
<evidence type="ECO:0000259" key="2">
    <source>
        <dbReference type="PROSITE" id="PS50268"/>
    </source>
</evidence>
<reference evidence="3" key="1">
    <citation type="submission" date="2018-11" db="EMBL/GenBank/DDBJ databases">
        <authorList>
            <consortium name="Pathogen Informatics"/>
        </authorList>
    </citation>
    <scope>NUCLEOTIDE SEQUENCE</scope>
</reference>
<dbReference type="EMBL" id="CAAALY010247811">
    <property type="protein sequence ID" value="VEL34510.1"/>
    <property type="molecule type" value="Genomic_DNA"/>
</dbReference>
<accession>A0A448XDZ4</accession>
<gene>
    <name evidence="3" type="ORF">PXEA_LOCUS27950</name>
</gene>
<protein>
    <recommendedName>
        <fullName evidence="2">Cadherin domain-containing protein</fullName>
    </recommendedName>
</protein>
<dbReference type="GO" id="GO:0007156">
    <property type="term" value="P:homophilic cell adhesion via plasma membrane adhesion molecules"/>
    <property type="evidence" value="ECO:0007669"/>
    <property type="project" value="InterPro"/>
</dbReference>
<dbReference type="InterPro" id="IPR002126">
    <property type="entry name" value="Cadherin-like_dom"/>
</dbReference>
<dbReference type="Proteomes" id="UP000784294">
    <property type="component" value="Unassembled WGS sequence"/>
</dbReference>
<keyword evidence="4" id="KW-1185">Reference proteome</keyword>
<dbReference type="PROSITE" id="PS50268">
    <property type="entry name" value="CADHERIN_2"/>
    <property type="match status" value="1"/>
</dbReference>
<keyword evidence="1" id="KW-0106">Calcium</keyword>
<organism evidence="3 4">
    <name type="scientific">Protopolystoma xenopodis</name>
    <dbReference type="NCBI Taxonomy" id="117903"/>
    <lineage>
        <taxon>Eukaryota</taxon>
        <taxon>Metazoa</taxon>
        <taxon>Spiralia</taxon>
        <taxon>Lophotrochozoa</taxon>
        <taxon>Platyhelminthes</taxon>
        <taxon>Monogenea</taxon>
        <taxon>Polyopisthocotylea</taxon>
        <taxon>Polystomatidea</taxon>
        <taxon>Polystomatidae</taxon>
        <taxon>Protopolystoma</taxon>
    </lineage>
</organism>
<proteinExistence type="predicted"/>
<comment type="caution">
    <text evidence="3">The sequence shown here is derived from an EMBL/GenBank/DDBJ whole genome shotgun (WGS) entry which is preliminary data.</text>
</comment>
<dbReference type="OrthoDB" id="6079678at2759"/>
<dbReference type="GO" id="GO:0016020">
    <property type="term" value="C:membrane"/>
    <property type="evidence" value="ECO:0007669"/>
    <property type="project" value="InterPro"/>
</dbReference>
<name>A0A448XDZ4_9PLAT</name>
<dbReference type="Gene3D" id="2.60.40.60">
    <property type="entry name" value="Cadherins"/>
    <property type="match status" value="1"/>
</dbReference>
<evidence type="ECO:0000313" key="3">
    <source>
        <dbReference type="EMBL" id="VEL34510.1"/>
    </source>
</evidence>
<evidence type="ECO:0000256" key="1">
    <source>
        <dbReference type="PROSITE-ProRule" id="PRU00043"/>
    </source>
</evidence>